<sequence>MLQGESLPCPHSHPSPGRVAGRERPVRPTLSSTLLSLDRKTEKERMALDVLPAQVTIPLRLLFLGPFEISLHYLTLIFLRIFIDSLSSDLNFSLKIQFVIRKLL</sequence>
<evidence type="ECO:0000313" key="3">
    <source>
        <dbReference type="Proteomes" id="UP000322234"/>
    </source>
</evidence>
<evidence type="ECO:0000313" key="2">
    <source>
        <dbReference type="EMBL" id="MXQ93363.1"/>
    </source>
</evidence>
<proteinExistence type="predicted"/>
<feature type="region of interest" description="Disordered" evidence="1">
    <location>
        <begin position="1"/>
        <end position="27"/>
    </location>
</feature>
<protein>
    <submittedName>
        <fullName evidence="2">Uncharacterized protein</fullName>
    </submittedName>
</protein>
<accession>A0A6B0S1X1</accession>
<dbReference type="EMBL" id="VBQZ03000093">
    <property type="protein sequence ID" value="MXQ93363.1"/>
    <property type="molecule type" value="Genomic_DNA"/>
</dbReference>
<keyword evidence="3" id="KW-1185">Reference proteome</keyword>
<evidence type="ECO:0000256" key="1">
    <source>
        <dbReference type="SAM" id="MobiDB-lite"/>
    </source>
</evidence>
<comment type="caution">
    <text evidence="2">The sequence shown here is derived from an EMBL/GenBank/DDBJ whole genome shotgun (WGS) entry which is preliminary data.</text>
</comment>
<reference evidence="2" key="1">
    <citation type="submission" date="2019-10" db="EMBL/GenBank/DDBJ databases">
        <title>The sequence and de novo assembly of the wild yak genome.</title>
        <authorList>
            <person name="Liu Y."/>
        </authorList>
    </citation>
    <scope>NUCLEOTIDE SEQUENCE [LARGE SCALE GENOMIC DNA]</scope>
    <source>
        <strain evidence="2">WY2019</strain>
    </source>
</reference>
<gene>
    <name evidence="2" type="ORF">E5288_WYG021086</name>
</gene>
<dbReference type="Proteomes" id="UP000322234">
    <property type="component" value="Unassembled WGS sequence"/>
</dbReference>
<name>A0A6B0S1X1_9CETA</name>
<dbReference type="AlphaFoldDB" id="A0A6B0S1X1"/>
<organism evidence="2 3">
    <name type="scientific">Bos mutus</name>
    <name type="common">wild yak</name>
    <dbReference type="NCBI Taxonomy" id="72004"/>
    <lineage>
        <taxon>Eukaryota</taxon>
        <taxon>Metazoa</taxon>
        <taxon>Chordata</taxon>
        <taxon>Craniata</taxon>
        <taxon>Vertebrata</taxon>
        <taxon>Euteleostomi</taxon>
        <taxon>Mammalia</taxon>
        <taxon>Eutheria</taxon>
        <taxon>Laurasiatheria</taxon>
        <taxon>Artiodactyla</taxon>
        <taxon>Ruminantia</taxon>
        <taxon>Pecora</taxon>
        <taxon>Bovidae</taxon>
        <taxon>Bovinae</taxon>
        <taxon>Bos</taxon>
    </lineage>
</organism>